<sequence length="53" mass="6186">MKLRKRGIIESVNDQLKKLCQIEHTRHRSVGNFMVNLVVGMIAYTYQPKKLSL</sequence>
<evidence type="ECO:0000259" key="2">
    <source>
        <dbReference type="Pfam" id="PF13612"/>
    </source>
</evidence>
<dbReference type="InterPro" id="IPR025668">
    <property type="entry name" value="Tnp_DDE_dom"/>
</dbReference>
<keyword evidence="1" id="KW-1133">Transmembrane helix</keyword>
<dbReference type="AlphaFoldDB" id="A0AAD1Q1Q1"/>
<organism evidence="3 4">
    <name type="scientific">Planktothrix agardhii</name>
    <name type="common">Oscillatoria agardhii</name>
    <dbReference type="NCBI Taxonomy" id="1160"/>
    <lineage>
        <taxon>Bacteria</taxon>
        <taxon>Bacillati</taxon>
        <taxon>Cyanobacteriota</taxon>
        <taxon>Cyanophyceae</taxon>
        <taxon>Oscillatoriophycideae</taxon>
        <taxon>Oscillatoriales</taxon>
        <taxon>Microcoleaceae</taxon>
        <taxon>Planktothrix</taxon>
    </lineage>
</organism>
<evidence type="ECO:0000256" key="1">
    <source>
        <dbReference type="SAM" id="Phobius"/>
    </source>
</evidence>
<accession>A0AAD1Q1Q1</accession>
<proteinExistence type="predicted"/>
<keyword evidence="1" id="KW-0472">Membrane</keyword>
<keyword evidence="1" id="KW-0812">Transmembrane</keyword>
<evidence type="ECO:0000313" key="3">
    <source>
        <dbReference type="EMBL" id="CAD5927006.1"/>
    </source>
</evidence>
<gene>
    <name evidence="3" type="ORF">PANO66_01079</name>
</gene>
<name>A0AAD1Q1Q1_PLAAG</name>
<feature type="domain" description="Transposase DDE" evidence="2">
    <location>
        <begin position="3"/>
        <end position="30"/>
    </location>
</feature>
<dbReference type="Pfam" id="PF13612">
    <property type="entry name" value="DDE_Tnp_1_3"/>
    <property type="match status" value="1"/>
</dbReference>
<dbReference type="Proteomes" id="UP001153761">
    <property type="component" value="Chromosome"/>
</dbReference>
<dbReference type="EMBL" id="LR882963">
    <property type="protein sequence ID" value="CAD5927006.1"/>
    <property type="molecule type" value="Genomic_DNA"/>
</dbReference>
<reference evidence="3" key="1">
    <citation type="submission" date="2020-09" db="EMBL/GenBank/DDBJ databases">
        <authorList>
            <person name="Blom J."/>
        </authorList>
    </citation>
    <scope>NUCLEOTIDE SEQUENCE</scope>
    <source>
        <strain evidence="3">No.66</strain>
    </source>
</reference>
<evidence type="ECO:0000313" key="4">
    <source>
        <dbReference type="Proteomes" id="UP001153761"/>
    </source>
</evidence>
<feature type="transmembrane region" description="Helical" evidence="1">
    <location>
        <begin position="30"/>
        <end position="47"/>
    </location>
</feature>
<protein>
    <recommendedName>
        <fullName evidence="2">Transposase DDE domain-containing protein</fullName>
    </recommendedName>
</protein>